<dbReference type="Proteomes" id="UP001157502">
    <property type="component" value="Chromosome 20"/>
</dbReference>
<keyword evidence="2" id="KW-1185">Reference proteome</keyword>
<name>A0ACC2FXD3_DALPE</name>
<evidence type="ECO:0000313" key="1">
    <source>
        <dbReference type="EMBL" id="KAJ7996011.1"/>
    </source>
</evidence>
<gene>
    <name evidence="1" type="ORF">DPEC_G00232650</name>
</gene>
<dbReference type="EMBL" id="CM055747">
    <property type="protein sequence ID" value="KAJ7996011.1"/>
    <property type="molecule type" value="Genomic_DNA"/>
</dbReference>
<evidence type="ECO:0000313" key="2">
    <source>
        <dbReference type="Proteomes" id="UP001157502"/>
    </source>
</evidence>
<proteinExistence type="predicted"/>
<organism evidence="1 2">
    <name type="scientific">Dallia pectoralis</name>
    <name type="common">Alaska blackfish</name>
    <dbReference type="NCBI Taxonomy" id="75939"/>
    <lineage>
        <taxon>Eukaryota</taxon>
        <taxon>Metazoa</taxon>
        <taxon>Chordata</taxon>
        <taxon>Craniata</taxon>
        <taxon>Vertebrata</taxon>
        <taxon>Euteleostomi</taxon>
        <taxon>Actinopterygii</taxon>
        <taxon>Neopterygii</taxon>
        <taxon>Teleostei</taxon>
        <taxon>Protacanthopterygii</taxon>
        <taxon>Esociformes</taxon>
        <taxon>Umbridae</taxon>
        <taxon>Dallia</taxon>
    </lineage>
</organism>
<reference evidence="1" key="1">
    <citation type="submission" date="2021-05" db="EMBL/GenBank/DDBJ databases">
        <authorList>
            <person name="Pan Q."/>
            <person name="Jouanno E."/>
            <person name="Zahm M."/>
            <person name="Klopp C."/>
            <person name="Cabau C."/>
            <person name="Louis A."/>
            <person name="Berthelot C."/>
            <person name="Parey E."/>
            <person name="Roest Crollius H."/>
            <person name="Montfort J."/>
            <person name="Robinson-Rechavi M."/>
            <person name="Bouchez O."/>
            <person name="Lampietro C."/>
            <person name="Lopez Roques C."/>
            <person name="Donnadieu C."/>
            <person name="Postlethwait J."/>
            <person name="Bobe J."/>
            <person name="Dillon D."/>
            <person name="Chandos A."/>
            <person name="von Hippel F."/>
            <person name="Guiguen Y."/>
        </authorList>
    </citation>
    <scope>NUCLEOTIDE SEQUENCE</scope>
    <source>
        <strain evidence="1">YG-Jan2019</strain>
    </source>
</reference>
<accession>A0ACC2FXD3</accession>
<protein>
    <submittedName>
        <fullName evidence="1">Uncharacterized protein</fullName>
    </submittedName>
</protein>
<sequence length="181" mass="19950">MDSTHLTAFTVFMGVIGALYPEAIADSTEIMSPRILLPRKCVIRVVPGEQFVMTCKADPGLPDDFTCVYWLVNNTFPDAAYTDGRVSETEEFTSQDGRMIQKSLVFQKVTAEDLRSNFTCVINSPAGIDRKTVKLTPIHKAVNYPAHQDPAEHDGGGILQDVMTASRRSTPTITDRRTGVP</sequence>
<comment type="caution">
    <text evidence="1">The sequence shown here is derived from an EMBL/GenBank/DDBJ whole genome shotgun (WGS) entry which is preliminary data.</text>
</comment>